<dbReference type="OrthoDB" id="9760188at2"/>
<keyword evidence="12" id="KW-1185">Reference proteome</keyword>
<dbReference type="Pfam" id="PF00795">
    <property type="entry name" value="CN_hydrolase"/>
    <property type="match status" value="1"/>
</dbReference>
<feature type="binding site" evidence="7">
    <location>
        <position position="404"/>
    </location>
    <ligand>
        <name>deamido-NAD(+)</name>
        <dbReference type="ChEBI" id="CHEBI:58437"/>
        <note>ligand shared between two neighboring subunits</note>
    </ligand>
</feature>
<comment type="catalytic activity">
    <reaction evidence="7 8">
        <text>deamido-NAD(+) + L-glutamine + ATP + H2O = L-glutamate + AMP + diphosphate + NAD(+) + H(+)</text>
        <dbReference type="Rhea" id="RHEA:24384"/>
        <dbReference type="ChEBI" id="CHEBI:15377"/>
        <dbReference type="ChEBI" id="CHEBI:15378"/>
        <dbReference type="ChEBI" id="CHEBI:29985"/>
        <dbReference type="ChEBI" id="CHEBI:30616"/>
        <dbReference type="ChEBI" id="CHEBI:33019"/>
        <dbReference type="ChEBI" id="CHEBI:57540"/>
        <dbReference type="ChEBI" id="CHEBI:58359"/>
        <dbReference type="ChEBI" id="CHEBI:58437"/>
        <dbReference type="ChEBI" id="CHEBI:456215"/>
        <dbReference type="EC" id="6.3.5.1"/>
    </reaction>
</comment>
<dbReference type="EC" id="6.3.5.1" evidence="7 8"/>
<dbReference type="GO" id="GO:0004359">
    <property type="term" value="F:glutaminase activity"/>
    <property type="evidence" value="ECO:0007669"/>
    <property type="project" value="InterPro"/>
</dbReference>
<reference evidence="11 12" key="1">
    <citation type="submission" date="2019-03" db="EMBL/GenBank/DDBJ databases">
        <title>Genomic Encyclopedia of Type Strains, Phase IV (KMG-IV): sequencing the most valuable type-strain genomes for metagenomic binning, comparative biology and taxonomic classification.</title>
        <authorList>
            <person name="Goeker M."/>
        </authorList>
    </citation>
    <scope>NUCLEOTIDE SEQUENCE [LARGE SCALE GENOMIC DNA]</scope>
    <source>
        <strain evidence="11 12">DSM 16326</strain>
    </source>
</reference>
<evidence type="ECO:0000259" key="10">
    <source>
        <dbReference type="PROSITE" id="PS50263"/>
    </source>
</evidence>
<dbReference type="SUPFAM" id="SSF56317">
    <property type="entry name" value="Carbon-nitrogen hydrolase"/>
    <property type="match status" value="1"/>
</dbReference>
<evidence type="ECO:0000256" key="9">
    <source>
        <dbReference type="RuleBase" id="RU003811"/>
    </source>
</evidence>
<evidence type="ECO:0000256" key="1">
    <source>
        <dbReference type="ARBA" id="ARBA00005188"/>
    </source>
</evidence>
<dbReference type="PIRSF" id="PIRSF006630">
    <property type="entry name" value="NADS_GAT"/>
    <property type="match status" value="1"/>
</dbReference>
<feature type="binding site" evidence="7">
    <location>
        <position position="182"/>
    </location>
    <ligand>
        <name>L-glutamine</name>
        <dbReference type="ChEBI" id="CHEBI:58359"/>
    </ligand>
</feature>
<comment type="caution">
    <text evidence="7">Lacks conserved residue(s) required for the propagation of feature annotation.</text>
</comment>
<sequence length="553" mass="60968">MSKQELRIAIAQINLLVGDMEGNARRIIEALQDARDNLQADMLITPELALTGYPPEDLLLRPGMYERIDHALLQIQQQVTGIDLLLGYPEQTPEGVYNSAAVIREGTIIAHARKENLPNYSVFDEKRYFIPDYHACVVPVGGANVGITICEDIWFPDPPQRLREAGADLILNINASPYHINKGYEREQSVADRCRETGLPVVYANLVGGQDELVFDGDSFVMNGEGTVTQRVPAFTEQLERVCFNQTESGWQPVQAEVLLAPLSTTASVYQALVLGVRDFVRKNGFNGGVIGLSGGIDSALTLSIAVDALGSEEIEAVMMPSRYTADMSVEDAAEQARTLGVNYRVIAIEKPFTAFLEVLADEFAGLAADTTEENIQARCRGVLLMAISNKKRKMVLTTGNKSEMAVGYATLYGDMAGGFAVLKDVPKTLVYELANYRNILSPVIPQRVIDRPPSAELAPDQQDTDSLPPYEVLDAILEMYVEKDMGVEDIVSHGYDREIVQKVMQMVTRNEYKRRQAPPGIRITQRAFGSDRRYPITSGYALPGQGRGTRGE</sequence>
<dbReference type="Gene3D" id="3.60.110.10">
    <property type="entry name" value="Carbon-nitrogen hydrolase"/>
    <property type="match status" value="1"/>
</dbReference>
<evidence type="ECO:0000256" key="8">
    <source>
        <dbReference type="PIRNR" id="PIRNR006630"/>
    </source>
</evidence>
<keyword evidence="6 7" id="KW-0520">NAD</keyword>
<dbReference type="PANTHER" id="PTHR23090:SF9">
    <property type="entry name" value="GLUTAMINE-DEPENDENT NAD(+) SYNTHETASE"/>
    <property type="match status" value="1"/>
</dbReference>
<evidence type="ECO:0000313" key="11">
    <source>
        <dbReference type="EMBL" id="TDY01180.1"/>
    </source>
</evidence>
<dbReference type="InterPro" id="IPR003010">
    <property type="entry name" value="C-N_Hydrolase"/>
</dbReference>
<dbReference type="InterPro" id="IPR014445">
    <property type="entry name" value="Gln-dep_NAD_synthase"/>
</dbReference>
<dbReference type="GO" id="GO:0008795">
    <property type="term" value="F:NAD+ synthase activity"/>
    <property type="evidence" value="ECO:0007669"/>
    <property type="project" value="UniProtKB-UniRule"/>
</dbReference>
<dbReference type="AlphaFoldDB" id="A0A4R8IPR6"/>
<feature type="binding site" evidence="7">
    <location>
        <position position="514"/>
    </location>
    <ligand>
        <name>deamido-NAD(+)</name>
        <dbReference type="ChEBI" id="CHEBI:58437"/>
        <note>ligand shared between two neighboring subunits</note>
    </ligand>
</feature>
<dbReference type="InterPro" id="IPR003694">
    <property type="entry name" value="NAD_synthase"/>
</dbReference>
<evidence type="ECO:0000256" key="6">
    <source>
        <dbReference type="ARBA" id="ARBA00023027"/>
    </source>
</evidence>
<feature type="binding site" evidence="7">
    <location>
        <position position="375"/>
    </location>
    <ligand>
        <name>deamido-NAD(+)</name>
        <dbReference type="ChEBI" id="CHEBI:58437"/>
        <note>ligand shared between two neighboring subunits</note>
    </ligand>
</feature>
<organism evidence="11 12">
    <name type="scientific">Thiohalophilus thiocyanatoxydans</name>
    <dbReference type="NCBI Taxonomy" id="381308"/>
    <lineage>
        <taxon>Bacteria</taxon>
        <taxon>Pseudomonadati</taxon>
        <taxon>Pseudomonadota</taxon>
        <taxon>Gammaproteobacteria</taxon>
        <taxon>Thiohalomonadales</taxon>
        <taxon>Thiohalophilaceae</taxon>
        <taxon>Thiohalophilus</taxon>
    </lineage>
</organism>
<feature type="active site" description="For glutaminase activity" evidence="7">
    <location>
        <position position="114"/>
    </location>
</feature>
<keyword evidence="3 7" id="KW-0436">Ligase</keyword>
<dbReference type="GO" id="GO:0005737">
    <property type="term" value="C:cytoplasm"/>
    <property type="evidence" value="ECO:0007669"/>
    <property type="project" value="InterPro"/>
</dbReference>
<dbReference type="RefSeq" id="WP_134083894.1">
    <property type="nucleotide sequence ID" value="NZ_SOQX01000004.1"/>
</dbReference>
<keyword evidence="5 7" id="KW-0067">ATP-binding</keyword>
<evidence type="ECO:0000256" key="7">
    <source>
        <dbReference type="HAMAP-Rule" id="MF_02090"/>
    </source>
</evidence>
<dbReference type="CDD" id="cd07570">
    <property type="entry name" value="GAT_Gln-NAD-synth"/>
    <property type="match status" value="1"/>
</dbReference>
<comment type="function">
    <text evidence="7">Catalyzes the ATP-dependent amidation of deamido-NAD to form NAD. Uses L-glutamine as a nitrogen source.</text>
</comment>
<protein>
    <recommendedName>
        <fullName evidence="7 8">Glutamine-dependent NAD(+) synthetase</fullName>
        <ecNumber evidence="7 8">6.3.5.1</ecNumber>
    </recommendedName>
    <alternativeName>
        <fullName evidence="7 8">NAD(+) synthase [glutamine-hydrolyzing]</fullName>
    </alternativeName>
</protein>
<dbReference type="InterPro" id="IPR022310">
    <property type="entry name" value="NAD/GMP_synthase"/>
</dbReference>
<dbReference type="Proteomes" id="UP000294914">
    <property type="component" value="Unassembled WGS sequence"/>
</dbReference>
<dbReference type="UniPathway" id="UPA00253">
    <property type="reaction ID" value="UER00334"/>
</dbReference>
<dbReference type="InterPro" id="IPR014729">
    <property type="entry name" value="Rossmann-like_a/b/a_fold"/>
</dbReference>
<dbReference type="HAMAP" id="MF_02090">
    <property type="entry name" value="NadE_glutamine_dep"/>
    <property type="match status" value="1"/>
</dbReference>
<feature type="domain" description="CN hydrolase" evidence="10">
    <location>
        <begin position="6"/>
        <end position="260"/>
    </location>
</feature>
<dbReference type="NCBIfam" id="NF010588">
    <property type="entry name" value="PRK13981.1"/>
    <property type="match status" value="1"/>
</dbReference>
<gene>
    <name evidence="7" type="primary">nadE</name>
    <name evidence="11" type="ORF">EDC23_1927</name>
</gene>
<evidence type="ECO:0000313" key="12">
    <source>
        <dbReference type="Proteomes" id="UP000294914"/>
    </source>
</evidence>
<dbReference type="NCBIfam" id="TIGR00552">
    <property type="entry name" value="nadE"/>
    <property type="match status" value="1"/>
</dbReference>
<feature type="binding site" evidence="7">
    <location>
        <position position="120"/>
    </location>
    <ligand>
        <name>L-glutamine</name>
        <dbReference type="ChEBI" id="CHEBI:58359"/>
    </ligand>
</feature>
<comment type="similarity">
    <text evidence="2 7 8">In the C-terminal section; belongs to the NAD synthetase family.</text>
</comment>
<feature type="active site" description="Nucleophile; for glutaminase activity" evidence="7">
    <location>
        <position position="150"/>
    </location>
</feature>
<keyword evidence="4 7" id="KW-0547">Nucleotide-binding</keyword>
<evidence type="ECO:0000256" key="4">
    <source>
        <dbReference type="ARBA" id="ARBA00022741"/>
    </source>
</evidence>
<proteinExistence type="inferred from homology"/>
<feature type="binding site" evidence="7">
    <location>
        <begin position="292"/>
        <end position="299"/>
    </location>
    <ligand>
        <name>ATP</name>
        <dbReference type="ChEBI" id="CHEBI:30616"/>
    </ligand>
</feature>
<dbReference type="PANTHER" id="PTHR23090">
    <property type="entry name" value="NH 3 /GLUTAMINE-DEPENDENT NAD + SYNTHETASE"/>
    <property type="match status" value="1"/>
</dbReference>
<dbReference type="FunFam" id="3.40.50.620:FF:000106">
    <property type="entry name" value="Glutamine-dependent NAD(+) synthetase"/>
    <property type="match status" value="1"/>
</dbReference>
<dbReference type="SUPFAM" id="SSF52402">
    <property type="entry name" value="Adenine nucleotide alpha hydrolases-like"/>
    <property type="match status" value="1"/>
</dbReference>
<dbReference type="InterPro" id="IPR036526">
    <property type="entry name" value="C-N_Hydrolase_sf"/>
</dbReference>
<comment type="similarity">
    <text evidence="9">Belongs to the NAD synthetase family.</text>
</comment>
<evidence type="ECO:0000256" key="3">
    <source>
        <dbReference type="ARBA" id="ARBA00022598"/>
    </source>
</evidence>
<comment type="pathway">
    <text evidence="1 7 8">Cofactor biosynthesis; NAD(+) biosynthesis; NAD(+) from deamido-NAD(+) (L-Gln route): step 1/1.</text>
</comment>
<feature type="binding site" evidence="7">
    <location>
        <position position="176"/>
    </location>
    <ligand>
        <name>L-glutamine</name>
        <dbReference type="ChEBI" id="CHEBI:58359"/>
    </ligand>
</feature>
<dbReference type="EMBL" id="SOQX01000004">
    <property type="protein sequence ID" value="TDY01180.1"/>
    <property type="molecule type" value="Genomic_DNA"/>
</dbReference>
<dbReference type="CDD" id="cd00553">
    <property type="entry name" value="NAD_synthase"/>
    <property type="match status" value="1"/>
</dbReference>
<dbReference type="GO" id="GO:0009435">
    <property type="term" value="P:NAD+ biosynthetic process"/>
    <property type="evidence" value="ECO:0007669"/>
    <property type="project" value="UniProtKB-UniRule"/>
</dbReference>
<name>A0A4R8IPR6_9GAMM</name>
<accession>A0A4R8IPR6</accession>
<evidence type="ECO:0000256" key="5">
    <source>
        <dbReference type="ARBA" id="ARBA00022840"/>
    </source>
</evidence>
<evidence type="ECO:0000256" key="2">
    <source>
        <dbReference type="ARBA" id="ARBA00007145"/>
    </source>
</evidence>
<dbReference type="GO" id="GO:0005524">
    <property type="term" value="F:ATP binding"/>
    <property type="evidence" value="ECO:0007669"/>
    <property type="project" value="UniProtKB-UniRule"/>
</dbReference>
<feature type="binding site" evidence="7">
    <location>
        <position position="399"/>
    </location>
    <ligand>
        <name>ATP</name>
        <dbReference type="ChEBI" id="CHEBI:30616"/>
    </ligand>
</feature>
<feature type="active site" description="Proton acceptor; for glutaminase activity" evidence="7">
    <location>
        <position position="47"/>
    </location>
</feature>
<dbReference type="Gene3D" id="3.40.50.620">
    <property type="entry name" value="HUPs"/>
    <property type="match status" value="1"/>
</dbReference>
<dbReference type="Pfam" id="PF02540">
    <property type="entry name" value="NAD_synthase"/>
    <property type="match status" value="1"/>
</dbReference>
<dbReference type="PROSITE" id="PS50263">
    <property type="entry name" value="CN_HYDROLASE"/>
    <property type="match status" value="1"/>
</dbReference>
<comment type="caution">
    <text evidence="11">The sequence shown here is derived from an EMBL/GenBank/DDBJ whole genome shotgun (WGS) entry which is preliminary data.</text>
</comment>
<dbReference type="GO" id="GO:0003952">
    <property type="term" value="F:NAD+ synthase (glutamine-hydrolyzing) activity"/>
    <property type="evidence" value="ECO:0007669"/>
    <property type="project" value="UniProtKB-UniRule"/>
</dbReference>